<evidence type="ECO:0000256" key="1">
    <source>
        <dbReference type="ARBA" id="ARBA00013201"/>
    </source>
</evidence>
<keyword evidence="2" id="KW-0378">Hydrolase</keyword>
<dbReference type="AlphaFoldDB" id="A0A367LCP2"/>
<evidence type="ECO:0000256" key="2">
    <source>
        <dbReference type="ARBA" id="ARBA00022801"/>
    </source>
</evidence>
<dbReference type="PANTHER" id="PTHR10272">
    <property type="entry name" value="PLATELET-ACTIVATING FACTOR ACETYLHYDROLASE"/>
    <property type="match status" value="1"/>
</dbReference>
<keyword evidence="6" id="KW-0812">Transmembrane</keyword>
<dbReference type="SUPFAM" id="SSF53474">
    <property type="entry name" value="alpha/beta-Hydrolases"/>
    <property type="match status" value="1"/>
</dbReference>
<evidence type="ECO:0000313" key="7">
    <source>
        <dbReference type="EMBL" id="RCI12194.1"/>
    </source>
</evidence>
<feature type="compositionally biased region" description="Low complexity" evidence="5">
    <location>
        <begin position="17"/>
        <end position="27"/>
    </location>
</feature>
<evidence type="ECO:0000256" key="3">
    <source>
        <dbReference type="ARBA" id="ARBA00022963"/>
    </source>
</evidence>
<evidence type="ECO:0000256" key="5">
    <source>
        <dbReference type="SAM" id="MobiDB-lite"/>
    </source>
</evidence>
<keyword evidence="6" id="KW-1133">Transmembrane helix</keyword>
<dbReference type="PANTHER" id="PTHR10272:SF11">
    <property type="entry name" value="PHOSPHOLIPASE-RELATED"/>
    <property type="match status" value="1"/>
</dbReference>
<proteinExistence type="predicted"/>
<evidence type="ECO:0000256" key="6">
    <source>
        <dbReference type="SAM" id="Phobius"/>
    </source>
</evidence>
<evidence type="ECO:0000313" key="8">
    <source>
        <dbReference type="Proteomes" id="UP000253664"/>
    </source>
</evidence>
<keyword evidence="8" id="KW-1185">Reference proteome</keyword>
<dbReference type="STRING" id="1330021.A0A367LCP2"/>
<dbReference type="EMBL" id="LKCN02000007">
    <property type="protein sequence ID" value="RCI12194.1"/>
    <property type="molecule type" value="Genomic_DNA"/>
</dbReference>
<dbReference type="Proteomes" id="UP000253664">
    <property type="component" value="Unassembled WGS sequence"/>
</dbReference>
<accession>A0A367LCP2</accession>
<organism evidence="7 8">
    <name type="scientific">Ophiocordyceps polyrhachis-furcata BCC 54312</name>
    <dbReference type="NCBI Taxonomy" id="1330021"/>
    <lineage>
        <taxon>Eukaryota</taxon>
        <taxon>Fungi</taxon>
        <taxon>Dikarya</taxon>
        <taxon>Ascomycota</taxon>
        <taxon>Pezizomycotina</taxon>
        <taxon>Sordariomycetes</taxon>
        <taxon>Hypocreomycetidae</taxon>
        <taxon>Hypocreales</taxon>
        <taxon>Ophiocordycipitaceae</taxon>
        <taxon>Ophiocordyceps</taxon>
    </lineage>
</organism>
<feature type="region of interest" description="Disordered" evidence="5">
    <location>
        <begin position="1"/>
        <end position="42"/>
    </location>
</feature>
<keyword evidence="6" id="KW-0472">Membrane</keyword>
<dbReference type="OrthoDB" id="2363873at2759"/>
<feature type="transmembrane region" description="Helical" evidence="6">
    <location>
        <begin position="54"/>
        <end position="74"/>
    </location>
</feature>
<dbReference type="GO" id="GO:0003847">
    <property type="term" value="F:1-alkyl-2-acetylglycerophosphocholine esterase activity"/>
    <property type="evidence" value="ECO:0007669"/>
    <property type="project" value="UniProtKB-EC"/>
</dbReference>
<dbReference type="InterPro" id="IPR029058">
    <property type="entry name" value="AB_hydrolase_fold"/>
</dbReference>
<name>A0A367LCP2_9HYPO</name>
<evidence type="ECO:0000256" key="4">
    <source>
        <dbReference type="ARBA" id="ARBA00023098"/>
    </source>
</evidence>
<gene>
    <name evidence="7" type="ORF">L249_0905</name>
</gene>
<reference evidence="7 8" key="1">
    <citation type="journal article" date="2015" name="BMC Genomics">
        <title>Insights from the genome of Ophiocordyceps polyrhachis-furcata to pathogenicity and host specificity in insect fungi.</title>
        <authorList>
            <person name="Wichadakul D."/>
            <person name="Kobmoo N."/>
            <person name="Ingsriswang S."/>
            <person name="Tangphatsornruang S."/>
            <person name="Chantasingh D."/>
            <person name="Luangsa-ard J.J."/>
            <person name="Eurwilaichitr L."/>
        </authorList>
    </citation>
    <scope>NUCLEOTIDE SEQUENCE [LARGE SCALE GENOMIC DNA]</scope>
    <source>
        <strain evidence="7 8">BCC 54312</strain>
    </source>
</reference>
<keyword evidence="3" id="KW-0442">Lipid degradation</keyword>
<comment type="caution">
    <text evidence="7">The sequence shown here is derived from an EMBL/GenBank/DDBJ whole genome shotgun (WGS) entry which is preliminary data.</text>
</comment>
<protein>
    <recommendedName>
        <fullName evidence="1">1-alkyl-2-acetylglycerophosphocholine esterase</fullName>
        <ecNumber evidence="1">3.1.1.47</ecNumber>
    </recommendedName>
</protein>
<dbReference type="EC" id="3.1.1.47" evidence="1"/>
<dbReference type="GO" id="GO:0016042">
    <property type="term" value="P:lipid catabolic process"/>
    <property type="evidence" value="ECO:0007669"/>
    <property type="project" value="UniProtKB-KW"/>
</dbReference>
<dbReference type="Pfam" id="PF03403">
    <property type="entry name" value="PAF-AH_p_II"/>
    <property type="match status" value="1"/>
</dbReference>
<dbReference type="Gene3D" id="3.40.50.1820">
    <property type="entry name" value="alpha/beta hydrolase"/>
    <property type="match status" value="1"/>
</dbReference>
<feature type="compositionally biased region" description="Pro residues" evidence="5">
    <location>
        <begin position="28"/>
        <end position="42"/>
    </location>
</feature>
<sequence>MPSQHIELDYLDDPPSDSDVAPDSPLAPDSPPAVRPKWMSPPPSPRRLLTRRRLLYFPLAIFTIYLIGCLSRSIPPFAQPLPPYSGQYDVGSVDIEAPLSDAPRRISDVFDLESVLFTLYYPIPSSSSASASASARLRPWLERPVGPTARGYARLIGLDCAPVRWLLSLVLSVLAGPVRIPASVDVPLLSTDSRLPVVVFSHGMASSRSDYSAYVGELASRGFVVAAIEHRDGSCPGSVVAPARPVLSLRGPRDLGTNMSRPAFKRAQMAVRTAEMLETVRVLRDLDAGHGPDVFAANARREGVHLAAFHNRLALDHRLAIAGHSMGATAVLGAANAFPHPVPVIALDPGKESGPLPAKDAPASALLVIHSTAWSRPSTSLFYGQPHFDAVRDLVRARLSAAWFLTSLDTAHPSISDAPLLEPMLLRLATGFRLRDPLASLRRHASLSAEFLHRTANHSADLSASLLAEPVTHPSFGHWLSPDRRRTFPLEWAAQWEIHVSPSTRKGDVVVEPPYHYPSQASYRNAIDIFSLSVSIHHPPASQYLGLPVRAARVRLDFGRRTRGDMNLWLILCRRNRTPTLLKYWLLLLFHGRTHVGLAKLLLHRRRQAGTRLSRVSGCHPLPPLSPHPEGRMLVLFRSANVETGLAGTRPGVARGAEAIPPRVWERFARHHLVEETLRSCAAKKLRGVWSWVISSSSSWASASYLVVRGSVAQE</sequence>
<keyword evidence="4" id="KW-0443">Lipid metabolism</keyword>